<gene>
    <name evidence="3" type="ORF">ACFQEU_02015</name>
</gene>
<keyword evidence="3" id="KW-0176">Collagen</keyword>
<name>A0ABD5S747_9EURY</name>
<protein>
    <submittedName>
        <fullName evidence="3">Collagen binding domain-containing protein</fullName>
    </submittedName>
</protein>
<reference evidence="3 4" key="1">
    <citation type="journal article" date="2019" name="Int. J. Syst. Evol. Microbiol.">
        <title>The Global Catalogue of Microorganisms (GCM) 10K type strain sequencing project: providing services to taxonomists for standard genome sequencing and annotation.</title>
        <authorList>
            <consortium name="The Broad Institute Genomics Platform"/>
            <consortium name="The Broad Institute Genome Sequencing Center for Infectious Disease"/>
            <person name="Wu L."/>
            <person name="Ma J."/>
        </authorList>
    </citation>
    <scope>NUCLEOTIDE SEQUENCE [LARGE SCALE GENOMIC DNA]</scope>
    <source>
        <strain evidence="3 4">CGMCC 1.3239</strain>
    </source>
</reference>
<evidence type="ECO:0000256" key="1">
    <source>
        <dbReference type="ARBA" id="ARBA00022729"/>
    </source>
</evidence>
<dbReference type="Gene3D" id="2.60.40.10">
    <property type="entry name" value="Immunoglobulins"/>
    <property type="match status" value="1"/>
</dbReference>
<keyword evidence="1" id="KW-0732">Signal</keyword>
<keyword evidence="4" id="KW-1185">Reference proteome</keyword>
<dbReference type="SUPFAM" id="SSF49452">
    <property type="entry name" value="Starch-binding domain-like"/>
    <property type="match status" value="1"/>
</dbReference>
<dbReference type="AlphaFoldDB" id="A0ABD5S747"/>
<dbReference type="Pfam" id="PF13620">
    <property type="entry name" value="CarboxypepD_reg"/>
    <property type="match status" value="2"/>
</dbReference>
<dbReference type="SUPFAM" id="SSF49478">
    <property type="entry name" value="Cna protein B-type domain"/>
    <property type="match status" value="1"/>
</dbReference>
<feature type="region of interest" description="Disordered" evidence="2">
    <location>
        <begin position="1"/>
        <end position="25"/>
    </location>
</feature>
<dbReference type="PANTHER" id="PTHR23303:SF14">
    <property type="entry name" value="BOS COMPLEX SUBUNIT NOMO1-RELATED"/>
    <property type="match status" value="1"/>
</dbReference>
<proteinExistence type="predicted"/>
<accession>A0ABD5S747</accession>
<dbReference type="RefSeq" id="WP_379778706.1">
    <property type="nucleotide sequence ID" value="NZ_JBHSWW010000012.1"/>
</dbReference>
<dbReference type="EMBL" id="JBHSWW010000012">
    <property type="protein sequence ID" value="MFC6752250.1"/>
    <property type="molecule type" value="Genomic_DNA"/>
</dbReference>
<organism evidence="3 4">
    <name type="scientific">Halorubrum tibetense</name>
    <dbReference type="NCBI Taxonomy" id="175631"/>
    <lineage>
        <taxon>Archaea</taxon>
        <taxon>Methanobacteriati</taxon>
        <taxon>Methanobacteriota</taxon>
        <taxon>Stenosarchaea group</taxon>
        <taxon>Halobacteria</taxon>
        <taxon>Halobacteriales</taxon>
        <taxon>Haloferacaceae</taxon>
        <taxon>Halorubrum</taxon>
    </lineage>
</organism>
<evidence type="ECO:0000256" key="2">
    <source>
        <dbReference type="SAM" id="MobiDB-lite"/>
    </source>
</evidence>
<comment type="caution">
    <text evidence="3">The sequence shown here is derived from an EMBL/GenBank/DDBJ whole genome shotgun (WGS) entry which is preliminary data.</text>
</comment>
<dbReference type="SUPFAM" id="SSF49464">
    <property type="entry name" value="Carboxypeptidase regulatory domain-like"/>
    <property type="match status" value="1"/>
</dbReference>
<dbReference type="Proteomes" id="UP001596442">
    <property type="component" value="Unassembled WGS sequence"/>
</dbReference>
<dbReference type="InterPro" id="IPR013784">
    <property type="entry name" value="Carb-bd-like_fold"/>
</dbReference>
<dbReference type="PANTHER" id="PTHR23303">
    <property type="entry name" value="CARBOXYPEPTIDASE REGULATORY REGION-CONTAINING"/>
    <property type="match status" value="1"/>
</dbReference>
<dbReference type="InterPro" id="IPR008969">
    <property type="entry name" value="CarboxyPept-like_regulatory"/>
</dbReference>
<sequence length="660" mass="70919">MPSLRVYDTKGNEHSPNGGGGRTNDTVKDLFYDGVRLAIETGRERKFTTFFRARETRNARTEQFYAVYTARDATIREFMDALRDRIESEWGYTIDDSADDMSVFRALDAGRTSVPGDERDRSIVEELIGSRQTATVGVRDAEHALGLVSEFMGKYDRAAIADSPESSALSGFDLVIAPDGTRGIAPIGDTESRWESTKQSLRSQHIDQEIASINDSVQTLSREYNLSSSEIRSRVYQRVPALKSPNTGGSKADALAGSSGDDGLLSPAVGKMLFVGAVALIVLVAGAWGAASLGLIGGDEPEADLTTVNGTVYADAAGEVPAEEMSVTLDPLDDPPEGEDAEAPGRQEAMTGADGTFTVENVSAGNYSVWVDDANGLEYDDEDIEVTENETEIEVTPDRALISGEVVDAESGEPITTDGDGEVNATIELVDTSDESVDAAEGGSYEFALEGDAIDGEYEIRADAEGYEPANLTVDRFGEQDAIELDPVTMSLSGQVTNSSDGEPIENANVTLSTDAGQEFNATTDADGNYETEAEIPIGEHDVEVEADGYVTVTETVEFETDDVTQDFELVAEASVQGTLREEGDEEITINDARVTTSQQDEEVDQIRSDGDGQYAFDSLPPGEYTILVDDRNGYADKDVTIVLEAGETLSRDIELEFIG</sequence>
<dbReference type="InterPro" id="IPR051417">
    <property type="entry name" value="SDr/BOS_complex"/>
</dbReference>
<evidence type="ECO:0000313" key="3">
    <source>
        <dbReference type="EMBL" id="MFC6752250.1"/>
    </source>
</evidence>
<evidence type="ECO:0000313" key="4">
    <source>
        <dbReference type="Proteomes" id="UP001596442"/>
    </source>
</evidence>
<dbReference type="Gene3D" id="2.60.40.1120">
    <property type="entry name" value="Carboxypeptidase-like, regulatory domain"/>
    <property type="match status" value="3"/>
</dbReference>
<dbReference type="InterPro" id="IPR013783">
    <property type="entry name" value="Ig-like_fold"/>
</dbReference>